<dbReference type="SUPFAM" id="SSF50985">
    <property type="entry name" value="RCC1/BLIP-II"/>
    <property type="match status" value="1"/>
</dbReference>
<dbReference type="Pfam" id="PF13540">
    <property type="entry name" value="RCC1_2"/>
    <property type="match status" value="1"/>
</dbReference>
<dbReference type="OrthoDB" id="5526808at2"/>
<dbReference type="EMBL" id="FOMX01000041">
    <property type="protein sequence ID" value="SFF28122.1"/>
    <property type="molecule type" value="Genomic_DNA"/>
</dbReference>
<gene>
    <name evidence="1" type="ORF">SAMN02745121_07912</name>
</gene>
<protein>
    <submittedName>
        <fullName evidence="1">Regulator of chromosome condensation (RCC1) repeat-containing protein</fullName>
    </submittedName>
</protein>
<name>A0A1I2HEN1_9BACT</name>
<dbReference type="Gene3D" id="2.130.10.30">
    <property type="entry name" value="Regulator of chromosome condensation 1/beta-lactamase-inhibitor protein II"/>
    <property type="match status" value="1"/>
</dbReference>
<evidence type="ECO:0000313" key="1">
    <source>
        <dbReference type="EMBL" id="SFF28122.1"/>
    </source>
</evidence>
<accession>A0A1I2HEN1</accession>
<dbReference type="Proteomes" id="UP000199400">
    <property type="component" value="Unassembled WGS sequence"/>
</dbReference>
<evidence type="ECO:0000313" key="2">
    <source>
        <dbReference type="Proteomes" id="UP000199400"/>
    </source>
</evidence>
<dbReference type="RefSeq" id="WP_096326259.1">
    <property type="nucleotide sequence ID" value="NZ_FOMX01000041.1"/>
</dbReference>
<proteinExistence type="predicted"/>
<organism evidence="1 2">
    <name type="scientific">Nannocystis exedens</name>
    <dbReference type="NCBI Taxonomy" id="54"/>
    <lineage>
        <taxon>Bacteria</taxon>
        <taxon>Pseudomonadati</taxon>
        <taxon>Myxococcota</taxon>
        <taxon>Polyangia</taxon>
        <taxon>Nannocystales</taxon>
        <taxon>Nannocystaceae</taxon>
        <taxon>Nannocystis</taxon>
    </lineage>
</organism>
<dbReference type="InterPro" id="IPR009091">
    <property type="entry name" value="RCC1/BLIP-II"/>
</dbReference>
<dbReference type="AlphaFoldDB" id="A0A1I2HEN1"/>
<reference evidence="2" key="1">
    <citation type="submission" date="2016-10" db="EMBL/GenBank/DDBJ databases">
        <authorList>
            <person name="Varghese N."/>
            <person name="Submissions S."/>
        </authorList>
    </citation>
    <scope>NUCLEOTIDE SEQUENCE [LARGE SCALE GENOMIC DNA]</scope>
    <source>
        <strain evidence="2">ATCC 25963</strain>
    </source>
</reference>
<sequence>MNEAAYRQFEARASKLEAVIDTLSADRVVKVVPGNSHTCVVAVDGTLRCWGTNSEGQLGYGTTEDIGDDATPGEYFAAHGCGAVPVFGGRGC</sequence>
<keyword evidence="2" id="KW-1185">Reference proteome</keyword>